<dbReference type="AlphaFoldDB" id="A0AAV0AU96"/>
<evidence type="ECO:0000313" key="2">
    <source>
        <dbReference type="EMBL" id="CAH7673313.1"/>
    </source>
</evidence>
<gene>
    <name evidence="2" type="ORF">PPACK8108_LOCUS8201</name>
</gene>
<evidence type="ECO:0000313" key="3">
    <source>
        <dbReference type="Proteomes" id="UP001153365"/>
    </source>
</evidence>
<feature type="non-terminal residue" evidence="2">
    <location>
        <position position="1"/>
    </location>
</feature>
<evidence type="ECO:0000256" key="1">
    <source>
        <dbReference type="SAM" id="SignalP"/>
    </source>
</evidence>
<feature type="signal peptide" evidence="1">
    <location>
        <begin position="1"/>
        <end position="21"/>
    </location>
</feature>
<keyword evidence="1" id="KW-0732">Signal</keyword>
<sequence>MMFSRSKVIFFVVFWTNYVQGYGEEIFSIVPGQFEPAGAAGAHEAIFSFENTDKNWLSLGPSSSRGEPISKRLKSDIESSKLPSEKPVMSTDLVTNSLRKKRFGSPQLNDPSAFKNLRSICQAEKFKFLPIHQIKDGSTSATLYSTDSNPAPFANSRLKAIQTTSNERQGTLVGFPSTTIDPRIRQTSAAGNKAIVSKTTSTIQKNEKEVFFEKYKIENLSKNTSKKFYSIQKSTERNLKTSKLKFEKSLMKILDPKSPLINSDLIQNYASKVESLKSNLLKNSMTNVLSFINEHIETNKRRHFYLKHDEVIEFLSIPYMRSFKIKYDAELNLKSDIYYRNFLTDIKNSMVEMNFKYLIAQFYKITSTNDFPIFNLDYWGENNKYFTKIKDKKQYVGKLFTSYSILINKIFCDGVDDGSFMNRQLEAFKFYTLVNERFEEDDQGKVLFTIESLKSLDASLGIEKNLGSWDSILVEDFNKSFECTNSRERSLFFHNWVVIKLWLSRCRPQLYEYLRCLNTFDNSFKPFVNSFFQIIMQIS</sequence>
<dbReference type="Proteomes" id="UP001153365">
    <property type="component" value="Unassembled WGS sequence"/>
</dbReference>
<reference evidence="2" key="1">
    <citation type="submission" date="2022-06" db="EMBL/GenBank/DDBJ databases">
        <authorList>
            <consortium name="SYNGENTA / RWTH Aachen University"/>
        </authorList>
    </citation>
    <scope>NUCLEOTIDE SEQUENCE</scope>
</reference>
<organism evidence="2 3">
    <name type="scientific">Phakopsora pachyrhizi</name>
    <name type="common">Asian soybean rust disease fungus</name>
    <dbReference type="NCBI Taxonomy" id="170000"/>
    <lineage>
        <taxon>Eukaryota</taxon>
        <taxon>Fungi</taxon>
        <taxon>Dikarya</taxon>
        <taxon>Basidiomycota</taxon>
        <taxon>Pucciniomycotina</taxon>
        <taxon>Pucciniomycetes</taxon>
        <taxon>Pucciniales</taxon>
        <taxon>Phakopsoraceae</taxon>
        <taxon>Phakopsora</taxon>
    </lineage>
</organism>
<feature type="chain" id="PRO_5043437758" evidence="1">
    <location>
        <begin position="22"/>
        <end position="539"/>
    </location>
</feature>
<proteinExistence type="predicted"/>
<comment type="caution">
    <text evidence="2">The sequence shown here is derived from an EMBL/GenBank/DDBJ whole genome shotgun (WGS) entry which is preliminary data.</text>
</comment>
<dbReference type="EMBL" id="CALTRL010001666">
    <property type="protein sequence ID" value="CAH7673313.1"/>
    <property type="molecule type" value="Genomic_DNA"/>
</dbReference>
<protein>
    <submittedName>
        <fullName evidence="2">Expressed protein</fullName>
    </submittedName>
</protein>
<keyword evidence="3" id="KW-1185">Reference proteome</keyword>
<name>A0AAV0AU96_PHAPC</name>
<accession>A0AAV0AU96</accession>
<feature type="non-terminal residue" evidence="2">
    <location>
        <position position="539"/>
    </location>
</feature>